<name>A0A0W0EX00_MONRR</name>
<dbReference type="AlphaFoldDB" id="A0A0W0EX00"/>
<reference evidence="2 3" key="1">
    <citation type="submission" date="2015-12" db="EMBL/GenBank/DDBJ databases">
        <title>Draft genome sequence of Moniliophthora roreri, the causal agent of frosty pod rot of cacao.</title>
        <authorList>
            <person name="Aime M.C."/>
            <person name="Diaz-Valderrama J.R."/>
            <person name="Kijpornyongpan T."/>
            <person name="Phillips-Mora W."/>
        </authorList>
    </citation>
    <scope>NUCLEOTIDE SEQUENCE [LARGE SCALE GENOMIC DNA]</scope>
    <source>
        <strain evidence="2 3">MCA 2952</strain>
    </source>
</reference>
<feature type="region of interest" description="Disordered" evidence="1">
    <location>
        <begin position="48"/>
        <end position="129"/>
    </location>
</feature>
<dbReference type="eggNOG" id="ENOG502R11G">
    <property type="taxonomic scope" value="Eukaryota"/>
</dbReference>
<accession>A0A0W0EX00</accession>
<proteinExistence type="predicted"/>
<feature type="compositionally biased region" description="Low complexity" evidence="1">
    <location>
        <begin position="280"/>
        <end position="294"/>
    </location>
</feature>
<protein>
    <submittedName>
        <fullName evidence="2">Uncharacterized protein</fullName>
    </submittedName>
</protein>
<feature type="compositionally biased region" description="Polar residues" evidence="1">
    <location>
        <begin position="87"/>
        <end position="103"/>
    </location>
</feature>
<feature type="compositionally biased region" description="Low complexity" evidence="1">
    <location>
        <begin position="104"/>
        <end position="129"/>
    </location>
</feature>
<evidence type="ECO:0000313" key="2">
    <source>
        <dbReference type="EMBL" id="KTB28588.1"/>
    </source>
</evidence>
<feature type="compositionally biased region" description="Polar residues" evidence="1">
    <location>
        <begin position="48"/>
        <end position="64"/>
    </location>
</feature>
<sequence length="534" mass="58574">MGMLQQSCEFTLSTIFGRTTHKLRVKKSQNTNPNAFLRTLFLPSANHGGSSSIYNSQDESSTITGHRKTKRRRKRVTSRSRSRNAPFRSTQRSVSSPNVTQVKPSSFISSSDDPFHGSRPISNPFSSTSSKSFSLASPTFTHSHSDPTPLRIRDLTNPQLPDALVIQGLENASFLAQNALSTLLLERRLILEGDDSIESPDSSNILDEPDIEGTWPLPDDFILVYVCTLDEWERPLIHRTLLDRFAMSATVKLDSSIHAAATALFRPLSFRNSPILSPAPLSPASSHTPTSSPPYFSQPLPNRTWSPGLQAAVNNSAPLINAQFIKILRLTHAKVHFPPTLQLYLADLMSAARHHPQLEGRLLTAIAMKDAIDLTRACRVLAGDPTGMELIQDVLAEEDEDVPLHFGPNSDTTATALADVANENSVTILHPSPFENGSLNAATEDEAGEDESTIIPILDVSQADIGRIIPRVVSHRVRVRDGPEDEILASAMFGAALQLSEEHGTSRGRQVERKERSPRCTTVKDILISILSEV</sequence>
<organism evidence="2 3">
    <name type="scientific">Moniliophthora roreri</name>
    <name type="common">Frosty pod rot fungus</name>
    <name type="synonym">Monilia roreri</name>
    <dbReference type="NCBI Taxonomy" id="221103"/>
    <lineage>
        <taxon>Eukaryota</taxon>
        <taxon>Fungi</taxon>
        <taxon>Dikarya</taxon>
        <taxon>Basidiomycota</taxon>
        <taxon>Agaricomycotina</taxon>
        <taxon>Agaricomycetes</taxon>
        <taxon>Agaricomycetidae</taxon>
        <taxon>Agaricales</taxon>
        <taxon>Marasmiineae</taxon>
        <taxon>Marasmiaceae</taxon>
        <taxon>Moniliophthora</taxon>
    </lineage>
</organism>
<feature type="region of interest" description="Disordered" evidence="1">
    <location>
        <begin position="280"/>
        <end position="299"/>
    </location>
</feature>
<dbReference type="Proteomes" id="UP000054988">
    <property type="component" value="Unassembled WGS sequence"/>
</dbReference>
<evidence type="ECO:0000256" key="1">
    <source>
        <dbReference type="SAM" id="MobiDB-lite"/>
    </source>
</evidence>
<comment type="caution">
    <text evidence="2">The sequence shown here is derived from an EMBL/GenBank/DDBJ whole genome shotgun (WGS) entry which is preliminary data.</text>
</comment>
<dbReference type="EMBL" id="LATX01002469">
    <property type="protein sequence ID" value="KTB28588.1"/>
    <property type="molecule type" value="Genomic_DNA"/>
</dbReference>
<gene>
    <name evidence="2" type="ORF">WG66_18791</name>
</gene>
<feature type="compositionally biased region" description="Basic residues" evidence="1">
    <location>
        <begin position="65"/>
        <end position="82"/>
    </location>
</feature>
<evidence type="ECO:0000313" key="3">
    <source>
        <dbReference type="Proteomes" id="UP000054988"/>
    </source>
</evidence>